<comment type="pathway">
    <text evidence="2">Lipid metabolism; fatty acid biosynthesis.</text>
</comment>
<dbReference type="GO" id="GO:0000035">
    <property type="term" value="F:acyl binding"/>
    <property type="evidence" value="ECO:0007669"/>
    <property type="project" value="TreeGrafter"/>
</dbReference>
<dbReference type="PANTHER" id="PTHR20863:SF28">
    <property type="entry name" value="ACYL CARRIER PROTEIN, MITOCHONDRIAL"/>
    <property type="match status" value="1"/>
</dbReference>
<dbReference type="NCBIfam" id="TIGR00517">
    <property type="entry name" value="acyl_carrier"/>
    <property type="match status" value="1"/>
</dbReference>
<evidence type="ECO:0000256" key="14">
    <source>
        <dbReference type="ARBA" id="ARBA00057783"/>
    </source>
</evidence>
<name>A0A1D2A9Q3_AUXPR</name>
<dbReference type="InterPro" id="IPR009081">
    <property type="entry name" value="PP-bd_ACP"/>
</dbReference>
<keyword evidence="11" id="KW-0443">Lipid metabolism</keyword>
<dbReference type="GO" id="GO:0000036">
    <property type="term" value="F:acyl carrier activity"/>
    <property type="evidence" value="ECO:0007669"/>
    <property type="project" value="TreeGrafter"/>
</dbReference>
<keyword evidence="4" id="KW-0813">Transport</keyword>
<sequence length="136" mass="14336">STPTLARDAGSGVAGVMAFLQRTVAAVRQGVVARLNLNATPSLTSLRGFAAASYLDKDEVVKRVTDVIKNFDRVDGSKVTESAAFASDLGLDSLDSVELVMALEEEFAIEIPDQEADKITSVAEAVSYISANPMAK</sequence>
<comment type="subunit">
    <text evidence="15">Complex I is composed of at least 49 different subunits.</text>
</comment>
<dbReference type="Gene3D" id="1.10.1200.10">
    <property type="entry name" value="ACP-like"/>
    <property type="match status" value="1"/>
</dbReference>
<dbReference type="AlphaFoldDB" id="A0A1D2A9Q3"/>
<dbReference type="HAMAP" id="MF_01217">
    <property type="entry name" value="Acyl_carrier"/>
    <property type="match status" value="1"/>
</dbReference>
<evidence type="ECO:0000259" key="17">
    <source>
        <dbReference type="PROSITE" id="PS50075"/>
    </source>
</evidence>
<evidence type="ECO:0000256" key="6">
    <source>
        <dbReference type="ARBA" id="ARBA00022516"/>
    </source>
</evidence>
<evidence type="ECO:0000256" key="1">
    <source>
        <dbReference type="ARBA" id="ARBA00004173"/>
    </source>
</evidence>
<accession>A0A1D2A9Q3</accession>
<dbReference type="SUPFAM" id="SSF47336">
    <property type="entry name" value="ACP-like"/>
    <property type="match status" value="1"/>
</dbReference>
<keyword evidence="5 16" id="KW-0596">Phosphopantetheine</keyword>
<evidence type="ECO:0000256" key="10">
    <source>
        <dbReference type="ARBA" id="ARBA00022982"/>
    </source>
</evidence>
<comment type="function">
    <text evidence="14">Carrier of the growing fatty acid chain in fatty acid biosynthesis. May be involved in the synthesis of short and medium chain fatty acids. Accessory and non-catalytic subunit of the mitochondrial membrane respiratory chain NADH dehydrogenase (Complex I), which functions in the transfer of electrons from NADH to the respiratory chain.</text>
</comment>
<evidence type="ECO:0000256" key="16">
    <source>
        <dbReference type="RuleBase" id="RU000722"/>
    </source>
</evidence>
<gene>
    <name evidence="18" type="ORF">g.2971</name>
</gene>
<dbReference type="InterPro" id="IPR003231">
    <property type="entry name" value="ACP"/>
</dbReference>
<evidence type="ECO:0000256" key="7">
    <source>
        <dbReference type="ARBA" id="ARBA00022553"/>
    </source>
</evidence>
<evidence type="ECO:0000256" key="5">
    <source>
        <dbReference type="ARBA" id="ARBA00022450"/>
    </source>
</evidence>
<comment type="subcellular location">
    <subcellularLocation>
        <location evidence="1">Mitochondrion</location>
    </subcellularLocation>
</comment>
<evidence type="ECO:0000256" key="8">
    <source>
        <dbReference type="ARBA" id="ARBA00022832"/>
    </source>
</evidence>
<proteinExistence type="inferred from homology"/>
<evidence type="ECO:0000256" key="9">
    <source>
        <dbReference type="ARBA" id="ARBA00022946"/>
    </source>
</evidence>
<evidence type="ECO:0000256" key="11">
    <source>
        <dbReference type="ARBA" id="ARBA00023098"/>
    </source>
</evidence>
<keyword evidence="6 16" id="KW-0444">Lipid biosynthesis</keyword>
<dbReference type="PROSITE" id="PS00012">
    <property type="entry name" value="PHOSPHOPANTETHEINE"/>
    <property type="match status" value="1"/>
</dbReference>
<reference evidence="18" key="1">
    <citation type="submission" date="2015-08" db="EMBL/GenBank/DDBJ databases">
        <authorList>
            <person name="Babu N.S."/>
            <person name="Beckwith C.J."/>
            <person name="Beseler K.G."/>
            <person name="Brison A."/>
            <person name="Carone J.V."/>
            <person name="Caskin T.P."/>
            <person name="Diamond M."/>
            <person name="Durham M.E."/>
            <person name="Foxe J.M."/>
            <person name="Go M."/>
            <person name="Henderson B.A."/>
            <person name="Jones I.B."/>
            <person name="McGettigan J.A."/>
            <person name="Micheletti S.J."/>
            <person name="Nasrallah M.E."/>
            <person name="Ortiz D."/>
            <person name="Piller C.R."/>
            <person name="Privatt S.R."/>
            <person name="Schneider S.L."/>
            <person name="Sharp S."/>
            <person name="Smith T.C."/>
            <person name="Stanton J.D."/>
            <person name="Ullery H.E."/>
            <person name="Wilson R.J."/>
            <person name="Serrano M.G."/>
            <person name="Buck G."/>
            <person name="Lee V."/>
            <person name="Wang Y."/>
            <person name="Carvalho R."/>
            <person name="Voegtly L."/>
            <person name="Shi R."/>
            <person name="Duckworth R."/>
            <person name="Johnson A."/>
            <person name="Loviza R."/>
            <person name="Walstead R."/>
            <person name="Shah Z."/>
            <person name="Kiflezghi M."/>
            <person name="Wade K."/>
            <person name="Ball S.L."/>
            <person name="Bradley K.W."/>
            <person name="Asai D.J."/>
            <person name="Bowman C.A."/>
            <person name="Russell D.A."/>
            <person name="Pope W.H."/>
            <person name="Jacobs-Sera D."/>
            <person name="Hendrix R.W."/>
            <person name="Hatfull G.F."/>
        </authorList>
    </citation>
    <scope>NUCLEOTIDE SEQUENCE</scope>
</reference>
<evidence type="ECO:0000256" key="2">
    <source>
        <dbReference type="ARBA" id="ARBA00005194"/>
    </source>
</evidence>
<dbReference type="Pfam" id="PF00550">
    <property type="entry name" value="PP-binding"/>
    <property type="match status" value="1"/>
</dbReference>
<keyword evidence="8" id="KW-0276">Fatty acid metabolism</keyword>
<comment type="similarity">
    <text evidence="3">Belongs to the acyl carrier protein (ACP) family.</text>
</comment>
<evidence type="ECO:0000256" key="12">
    <source>
        <dbReference type="ARBA" id="ARBA00023128"/>
    </source>
</evidence>
<dbReference type="InterPro" id="IPR036736">
    <property type="entry name" value="ACP-like_sf"/>
</dbReference>
<feature type="non-terminal residue" evidence="18">
    <location>
        <position position="1"/>
    </location>
</feature>
<dbReference type="PROSITE" id="PS50075">
    <property type="entry name" value="CARRIER"/>
    <property type="match status" value="1"/>
</dbReference>
<evidence type="ECO:0000256" key="13">
    <source>
        <dbReference type="ARBA" id="ARBA00023160"/>
    </source>
</evidence>
<feature type="domain" description="Carrier" evidence="17">
    <location>
        <begin position="58"/>
        <end position="133"/>
    </location>
</feature>
<evidence type="ECO:0000256" key="4">
    <source>
        <dbReference type="ARBA" id="ARBA00022448"/>
    </source>
</evidence>
<protein>
    <recommendedName>
        <fullName evidence="16">Acyl carrier protein</fullName>
    </recommendedName>
</protein>
<keyword evidence="10" id="KW-0249">Electron transport</keyword>
<organism evidence="18">
    <name type="scientific">Auxenochlorella protothecoides</name>
    <name type="common">Green microalga</name>
    <name type="synonym">Chlorella protothecoides</name>
    <dbReference type="NCBI Taxonomy" id="3075"/>
    <lineage>
        <taxon>Eukaryota</taxon>
        <taxon>Viridiplantae</taxon>
        <taxon>Chlorophyta</taxon>
        <taxon>core chlorophytes</taxon>
        <taxon>Trebouxiophyceae</taxon>
        <taxon>Chlorellales</taxon>
        <taxon>Chlorellaceae</taxon>
        <taxon>Auxenochlorella</taxon>
    </lineage>
</organism>
<dbReference type="NCBIfam" id="NF002148">
    <property type="entry name" value="PRK00982.1-2"/>
    <property type="match status" value="1"/>
</dbReference>
<dbReference type="FunFam" id="1.10.1200.10:FF:000003">
    <property type="entry name" value="Acyl carrier protein"/>
    <property type="match status" value="1"/>
</dbReference>
<dbReference type="EMBL" id="GDKF01002700">
    <property type="protein sequence ID" value="JAT75922.1"/>
    <property type="molecule type" value="Transcribed_RNA"/>
</dbReference>
<dbReference type="GO" id="GO:0005739">
    <property type="term" value="C:mitochondrion"/>
    <property type="evidence" value="ECO:0007669"/>
    <property type="project" value="UniProtKB-SubCell"/>
</dbReference>
<keyword evidence="9" id="KW-0809">Transit peptide</keyword>
<keyword evidence="13 16" id="KW-0275">Fatty acid biosynthesis</keyword>
<dbReference type="PANTHER" id="PTHR20863">
    <property type="entry name" value="ACYL CARRIER PROTEIN"/>
    <property type="match status" value="1"/>
</dbReference>
<dbReference type="InterPro" id="IPR006162">
    <property type="entry name" value="Ppantetheine_attach_site"/>
</dbReference>
<evidence type="ECO:0000313" key="18">
    <source>
        <dbReference type="EMBL" id="JAT75922.1"/>
    </source>
</evidence>
<keyword evidence="7" id="KW-0597">Phosphoprotein</keyword>
<evidence type="ECO:0000256" key="15">
    <source>
        <dbReference type="ARBA" id="ARBA00063067"/>
    </source>
</evidence>
<evidence type="ECO:0000256" key="3">
    <source>
        <dbReference type="ARBA" id="ARBA00010930"/>
    </source>
</evidence>
<keyword evidence="12" id="KW-0496">Mitochondrion</keyword>